<evidence type="ECO:0000313" key="2">
    <source>
        <dbReference type="EMBL" id="PWN95114.1"/>
    </source>
</evidence>
<proteinExistence type="predicted"/>
<feature type="region of interest" description="Disordered" evidence="1">
    <location>
        <begin position="194"/>
        <end position="254"/>
    </location>
</feature>
<dbReference type="GeneID" id="37273091"/>
<sequence>MEARRSGRVAKLAPPIYAFVPMPAVDDDNEDCMMPAHRSAAAPAPSGPAIASSSRGSTSAASPSCGSGSASSPLIIDGDWQSDEDELSARELKHELLADAMRELRVQLNVDLGAPVEAKDLLLNLDAFCRRVVGEVGFVNTPMAVKVAISFFFKDQEEGGAPALPYDLCAAKTGLRLIAEDVLALSGEHGQREAAKHALERGARAKPLPAQRARLADQAAEAGASAARLASAPGAPPAPIDGLDMSDADAALPHTGRADDGVLVTHAVLPGRAANAAEAPQAAAVNELNSEWDETMDVGAPASASRASDASDEAYASDAADEAYASDAAEDDAYASDAAEDDADASDAASPATSAAVAAAVAAASDAVAASDAPAPAVAAAGLSASGARRQRAAQGQQNRNKKKAVLAEALKDNEPPLPEMATFCNRVLNEAGYLQTPLVADFAQRLRVQAVAADVLKPLTNANPFKVKLSAESYMLATARAVTGVVMQQGAFSSVEKMDLDMAILENGKTKNILASIKKLPAARTISGRSMPSIMAARRAVGASKRREGLRQYLAAESQRSMGFLTLRQVFELRRAEVQGGRPYPWFDAAAGNLAPPVAAAAQPAAKWFDAAAGNLAPPVAAAAQPAAKWIGACDADMVAPPVAAAPQPAAKWIGACDADLRAPPVAAASKWVGACDADLRAPSVAHAAKWLGACDADMLAPPVAHAGAQPSSASEAEASTMATHLD</sequence>
<keyword evidence="3" id="KW-1185">Reference proteome</keyword>
<accession>A0A316Z1Z2</accession>
<gene>
    <name evidence="2" type="ORF">FA09DRAFT_363042</name>
</gene>
<evidence type="ECO:0000256" key="1">
    <source>
        <dbReference type="SAM" id="MobiDB-lite"/>
    </source>
</evidence>
<feature type="region of interest" description="Disordered" evidence="1">
    <location>
        <begin position="706"/>
        <end position="728"/>
    </location>
</feature>
<evidence type="ECO:0000313" key="3">
    <source>
        <dbReference type="Proteomes" id="UP000245946"/>
    </source>
</evidence>
<feature type="compositionally biased region" description="Basic and acidic residues" evidence="1">
    <location>
        <begin position="194"/>
        <end position="203"/>
    </location>
</feature>
<feature type="region of interest" description="Disordered" evidence="1">
    <location>
        <begin position="299"/>
        <end position="347"/>
    </location>
</feature>
<feature type="compositionally biased region" description="Low complexity" evidence="1">
    <location>
        <begin position="299"/>
        <end position="327"/>
    </location>
</feature>
<name>A0A316Z1Z2_9BASI</name>
<dbReference type="PANTHER" id="PTHR45725">
    <property type="entry name" value="FORMIN HOMOLOGY 2 FAMILY MEMBER"/>
    <property type="match status" value="1"/>
</dbReference>
<protein>
    <submittedName>
        <fullName evidence="2">Uncharacterized protein</fullName>
    </submittedName>
</protein>
<dbReference type="Proteomes" id="UP000245946">
    <property type="component" value="Unassembled WGS sequence"/>
</dbReference>
<organism evidence="2 3">
    <name type="scientific">Tilletiopsis washingtonensis</name>
    <dbReference type="NCBI Taxonomy" id="58919"/>
    <lineage>
        <taxon>Eukaryota</taxon>
        <taxon>Fungi</taxon>
        <taxon>Dikarya</taxon>
        <taxon>Basidiomycota</taxon>
        <taxon>Ustilaginomycotina</taxon>
        <taxon>Exobasidiomycetes</taxon>
        <taxon>Entylomatales</taxon>
        <taxon>Entylomatales incertae sedis</taxon>
        <taxon>Tilletiopsis</taxon>
    </lineage>
</organism>
<feature type="compositionally biased region" description="Low complexity" evidence="1">
    <location>
        <begin position="219"/>
        <end position="233"/>
    </location>
</feature>
<dbReference type="RefSeq" id="XP_025595393.1">
    <property type="nucleotide sequence ID" value="XM_025745547.1"/>
</dbReference>
<feature type="compositionally biased region" description="Acidic residues" evidence="1">
    <location>
        <begin position="328"/>
        <end position="345"/>
    </location>
</feature>
<dbReference type="PANTHER" id="PTHR45725:SF18">
    <property type="entry name" value="ORC1-LIKE AAA ATPASE DOMAIN-CONTAINING PROTEIN"/>
    <property type="match status" value="1"/>
</dbReference>
<dbReference type="InterPro" id="IPR051425">
    <property type="entry name" value="Formin_Homology"/>
</dbReference>
<reference evidence="2 3" key="1">
    <citation type="journal article" date="2018" name="Mol. Biol. Evol.">
        <title>Broad Genomic Sampling Reveals a Smut Pathogenic Ancestry of the Fungal Clade Ustilaginomycotina.</title>
        <authorList>
            <person name="Kijpornyongpan T."/>
            <person name="Mondo S.J."/>
            <person name="Barry K."/>
            <person name="Sandor L."/>
            <person name="Lee J."/>
            <person name="Lipzen A."/>
            <person name="Pangilinan J."/>
            <person name="LaButti K."/>
            <person name="Hainaut M."/>
            <person name="Henrissat B."/>
            <person name="Grigoriev I.V."/>
            <person name="Spatafora J.W."/>
            <person name="Aime M.C."/>
        </authorList>
    </citation>
    <scope>NUCLEOTIDE SEQUENCE [LARGE SCALE GENOMIC DNA]</scope>
    <source>
        <strain evidence="2 3">MCA 4186</strain>
    </source>
</reference>
<feature type="compositionally biased region" description="Low complexity" evidence="1">
    <location>
        <begin position="37"/>
        <end position="72"/>
    </location>
</feature>
<feature type="compositionally biased region" description="Low complexity" evidence="1">
    <location>
        <begin position="713"/>
        <end position="728"/>
    </location>
</feature>
<feature type="region of interest" description="Disordered" evidence="1">
    <location>
        <begin position="37"/>
        <end position="77"/>
    </location>
</feature>
<dbReference type="AlphaFoldDB" id="A0A316Z1Z2"/>
<dbReference type="EMBL" id="KZ819306">
    <property type="protein sequence ID" value="PWN95114.1"/>
    <property type="molecule type" value="Genomic_DNA"/>
</dbReference>